<keyword evidence="2" id="KW-1185">Reference proteome</keyword>
<sequence>MENRHFQVPSLATYVAAKPSMGYSHLGSHDGKLDWLMHDEELNKLRKSASFGFRSGSIPSPRAATRKSAAKVNEPDVSWVNSLVKEAPAQPESGPISAEDHQQLQCHLNNGTDVIPAWLEQMYIEQEQMVA</sequence>
<name>A0ABU6ZKY0_9FABA</name>
<reference evidence="1 2" key="1">
    <citation type="journal article" date="2023" name="Plants (Basel)">
        <title>Bridging the Gap: Combining Genomics and Transcriptomics Approaches to Understand Stylosanthes scabra, an Orphan Legume from the Brazilian Caatinga.</title>
        <authorList>
            <person name="Ferreira-Neto J.R.C."/>
            <person name="da Silva M.D."/>
            <person name="Binneck E."/>
            <person name="de Melo N.F."/>
            <person name="da Silva R.H."/>
            <person name="de Melo A.L.T.M."/>
            <person name="Pandolfi V."/>
            <person name="Bustamante F.O."/>
            <person name="Brasileiro-Vidal A.C."/>
            <person name="Benko-Iseppon A.M."/>
        </authorList>
    </citation>
    <scope>NUCLEOTIDE SEQUENCE [LARGE SCALE GENOMIC DNA]</scope>
    <source>
        <tissue evidence="1">Leaves</tissue>
    </source>
</reference>
<evidence type="ECO:0000313" key="2">
    <source>
        <dbReference type="Proteomes" id="UP001341840"/>
    </source>
</evidence>
<dbReference type="Proteomes" id="UP001341840">
    <property type="component" value="Unassembled WGS sequence"/>
</dbReference>
<proteinExistence type="predicted"/>
<evidence type="ECO:0000313" key="1">
    <source>
        <dbReference type="EMBL" id="MED6222594.1"/>
    </source>
</evidence>
<dbReference type="EMBL" id="JASCZI010272522">
    <property type="protein sequence ID" value="MED6222594.1"/>
    <property type="molecule type" value="Genomic_DNA"/>
</dbReference>
<accession>A0ABU6ZKY0</accession>
<protein>
    <submittedName>
        <fullName evidence="1">Uncharacterized protein</fullName>
    </submittedName>
</protein>
<organism evidence="1 2">
    <name type="scientific">Stylosanthes scabra</name>
    <dbReference type="NCBI Taxonomy" id="79078"/>
    <lineage>
        <taxon>Eukaryota</taxon>
        <taxon>Viridiplantae</taxon>
        <taxon>Streptophyta</taxon>
        <taxon>Embryophyta</taxon>
        <taxon>Tracheophyta</taxon>
        <taxon>Spermatophyta</taxon>
        <taxon>Magnoliopsida</taxon>
        <taxon>eudicotyledons</taxon>
        <taxon>Gunneridae</taxon>
        <taxon>Pentapetalae</taxon>
        <taxon>rosids</taxon>
        <taxon>fabids</taxon>
        <taxon>Fabales</taxon>
        <taxon>Fabaceae</taxon>
        <taxon>Papilionoideae</taxon>
        <taxon>50 kb inversion clade</taxon>
        <taxon>dalbergioids sensu lato</taxon>
        <taxon>Dalbergieae</taxon>
        <taxon>Pterocarpus clade</taxon>
        <taxon>Stylosanthes</taxon>
    </lineage>
</organism>
<comment type="caution">
    <text evidence="1">The sequence shown here is derived from an EMBL/GenBank/DDBJ whole genome shotgun (WGS) entry which is preliminary data.</text>
</comment>
<gene>
    <name evidence="1" type="ORF">PIB30_065829</name>
</gene>